<dbReference type="PANTHER" id="PTHR30008">
    <property type="entry name" value="EXODEOXYRIBONUCLEASE 7 LARGE SUBUNIT"/>
    <property type="match status" value="1"/>
</dbReference>
<dbReference type="InterPro" id="IPR020579">
    <property type="entry name" value="Exonuc_VII_lsu_C"/>
</dbReference>
<evidence type="ECO:0000259" key="7">
    <source>
        <dbReference type="Pfam" id="PF02601"/>
    </source>
</evidence>
<dbReference type="PANTHER" id="PTHR30008:SF0">
    <property type="entry name" value="EXODEOXYRIBONUCLEASE 7 LARGE SUBUNIT"/>
    <property type="match status" value="1"/>
</dbReference>
<keyword evidence="2 5" id="KW-0540">Nuclease</keyword>
<evidence type="ECO:0000256" key="6">
    <source>
        <dbReference type="SAM" id="Coils"/>
    </source>
</evidence>
<evidence type="ECO:0000313" key="10">
    <source>
        <dbReference type="Proteomes" id="UP001461341"/>
    </source>
</evidence>
<evidence type="ECO:0000256" key="3">
    <source>
        <dbReference type="ARBA" id="ARBA00022801"/>
    </source>
</evidence>
<dbReference type="CDD" id="cd04489">
    <property type="entry name" value="ExoVII_LU_OBF"/>
    <property type="match status" value="1"/>
</dbReference>
<dbReference type="EC" id="3.1.11.6" evidence="5"/>
<evidence type="ECO:0000313" key="9">
    <source>
        <dbReference type="EMBL" id="WZL75968.1"/>
    </source>
</evidence>
<gene>
    <name evidence="9" type="primary">xseA</name>
    <name evidence="9" type="ORF">QBE54_10350</name>
</gene>
<dbReference type="InterPro" id="IPR003753">
    <property type="entry name" value="Exonuc_VII_L"/>
</dbReference>
<dbReference type="RefSeq" id="WP_369018122.1">
    <property type="nucleotide sequence ID" value="NZ_CP121689.1"/>
</dbReference>
<proteinExistence type="inferred from homology"/>
<keyword evidence="3 5" id="KW-0378">Hydrolase</keyword>
<dbReference type="Pfam" id="PF02601">
    <property type="entry name" value="Exonuc_VII_L"/>
    <property type="match status" value="1"/>
</dbReference>
<dbReference type="Pfam" id="PF13742">
    <property type="entry name" value="tRNA_anti_2"/>
    <property type="match status" value="1"/>
</dbReference>
<protein>
    <recommendedName>
        <fullName evidence="5">Exodeoxyribonuclease 7 large subunit</fullName>
        <ecNumber evidence="5">3.1.11.6</ecNumber>
    </recommendedName>
</protein>
<feature type="coiled-coil region" evidence="6">
    <location>
        <begin position="315"/>
        <end position="342"/>
    </location>
</feature>
<comment type="similarity">
    <text evidence="5">Belongs to the XseA family.</text>
</comment>
<feature type="domain" description="Exonuclease VII large subunit C-terminal" evidence="7">
    <location>
        <begin position="156"/>
        <end position="447"/>
    </location>
</feature>
<sequence length="459" mass="52597">MEVEFPFGKMEHLDSFPVSDKDVQYLTLSQLAYLVKVCLEGFFPNEMWVVAEIAALKVSRNGHCFMELVEKEGETLKAKMEALMWRDNFNRIRAFFEETTGETLREGLKVLLLGRLIFHSVHGLRLEVVDIDPNFSLGEMMRRRNEIIACLAKEGLLEKNASLLLPPVIQRIAVVSSPQAAGWGDFVHHLQGNAFGYRFLCCLFPAFVQGEEAEVSLIRALEEVERRVDYFDVAVIIRGGGSRTDLSSFDSYTLAKKVANFPIPVITGIGHQRDQSVLDMVAHTSLKTPTAVAEFIIGRARDFELSLLDLERRVKRDVESLLERTRVNLELLKERLVRLGEHDVSRNHYLLKESFRAVKTLSVNVLENEARSLKDFIQRVCYASKTRWREFWKQMEHSENLVRLLDPQNALKRGYSITFLEGKIVKHAGEVAPGQRIETWLFDGKLISRVEESREGRKD</sequence>
<comment type="catalytic activity">
    <reaction evidence="5">
        <text>Exonucleolytic cleavage in either 5'- to 3'- or 3'- to 5'-direction to yield nucleoside 5'-phosphates.</text>
        <dbReference type="EC" id="3.1.11.6"/>
    </reaction>
</comment>
<evidence type="ECO:0000256" key="2">
    <source>
        <dbReference type="ARBA" id="ARBA00022722"/>
    </source>
</evidence>
<comment type="subcellular location">
    <subcellularLocation>
        <location evidence="5">Cytoplasm</location>
    </subcellularLocation>
</comment>
<dbReference type="GO" id="GO:0008855">
    <property type="term" value="F:exodeoxyribonuclease VII activity"/>
    <property type="evidence" value="ECO:0007669"/>
    <property type="project" value="UniProtKB-EC"/>
</dbReference>
<feature type="domain" description="OB-fold nucleic acid binding" evidence="8">
    <location>
        <begin position="26"/>
        <end position="131"/>
    </location>
</feature>
<dbReference type="NCBIfam" id="TIGR00237">
    <property type="entry name" value="xseA"/>
    <property type="match status" value="1"/>
</dbReference>
<keyword evidence="10" id="KW-1185">Reference proteome</keyword>
<keyword evidence="4 5" id="KW-0269">Exonuclease</keyword>
<keyword evidence="6" id="KW-0175">Coiled coil</keyword>
<reference evidence="9 10" key="1">
    <citation type="submission" date="2023-03" db="EMBL/GenBank/DDBJ databases">
        <title>Novel Species.</title>
        <authorList>
            <person name="Ma S."/>
        </authorList>
    </citation>
    <scope>NUCLEOTIDE SEQUENCE [LARGE SCALE GENOMIC DNA]</scope>
    <source>
        <strain evidence="9 10">B11</strain>
    </source>
</reference>
<keyword evidence="1" id="KW-0963">Cytoplasm</keyword>
<name>A0ABZ2YAF1_9BACT</name>
<evidence type="ECO:0000256" key="1">
    <source>
        <dbReference type="ARBA" id="ARBA00022490"/>
    </source>
</evidence>
<dbReference type="EMBL" id="CP121689">
    <property type="protein sequence ID" value="WZL75968.1"/>
    <property type="molecule type" value="Genomic_DNA"/>
</dbReference>
<evidence type="ECO:0000256" key="4">
    <source>
        <dbReference type="ARBA" id="ARBA00022839"/>
    </source>
</evidence>
<dbReference type="Proteomes" id="UP001461341">
    <property type="component" value="Chromosome"/>
</dbReference>
<evidence type="ECO:0000256" key="5">
    <source>
        <dbReference type="RuleBase" id="RU004355"/>
    </source>
</evidence>
<organism evidence="9 10">
    <name type="scientific">Thermatribacter velox</name>
    <dbReference type="NCBI Taxonomy" id="3039681"/>
    <lineage>
        <taxon>Bacteria</taxon>
        <taxon>Pseudomonadati</taxon>
        <taxon>Atribacterota</taxon>
        <taxon>Atribacteria</taxon>
        <taxon>Atribacterales</taxon>
        <taxon>Thermatribacteraceae</taxon>
        <taxon>Thermatribacter</taxon>
    </lineage>
</organism>
<dbReference type="InterPro" id="IPR025824">
    <property type="entry name" value="OB-fold_nuc-bd_dom"/>
</dbReference>
<evidence type="ECO:0000259" key="8">
    <source>
        <dbReference type="Pfam" id="PF13742"/>
    </source>
</evidence>
<accession>A0ABZ2YAF1</accession>